<dbReference type="PANTHER" id="PTHR30273:SF2">
    <property type="entry name" value="PROTEIN FECR"/>
    <property type="match status" value="1"/>
</dbReference>
<keyword evidence="1" id="KW-0472">Membrane</keyword>
<dbReference type="Pfam" id="PF04773">
    <property type="entry name" value="FecR"/>
    <property type="match status" value="1"/>
</dbReference>
<feature type="domain" description="FecR protein" evidence="2">
    <location>
        <begin position="165"/>
        <end position="260"/>
    </location>
</feature>
<dbReference type="RefSeq" id="WP_136819631.1">
    <property type="nucleotide sequence ID" value="NZ_BMJX01000001.1"/>
</dbReference>
<accession>A0A4U0H9R7</accession>
<evidence type="ECO:0000259" key="2">
    <source>
        <dbReference type="Pfam" id="PF04773"/>
    </source>
</evidence>
<dbReference type="OrthoDB" id="1099963at2"/>
<dbReference type="PANTHER" id="PTHR30273">
    <property type="entry name" value="PERIPLASMIC SIGNAL SENSOR AND SIGMA FACTOR ACTIVATOR FECR-RELATED"/>
    <property type="match status" value="1"/>
</dbReference>
<gene>
    <name evidence="4" type="ORF">FAZ19_05240</name>
</gene>
<proteinExistence type="predicted"/>
<dbReference type="Proteomes" id="UP000309872">
    <property type="component" value="Unassembled WGS sequence"/>
</dbReference>
<dbReference type="Gene3D" id="3.55.50.30">
    <property type="match status" value="1"/>
</dbReference>
<sequence length="382" mass="42500">MKESEKLLKRYISGEADPLEQTIVEKWYAALNVQDTSGFNDAQKQQQLELIKQNLPGPMIRKVKLWPRIAIVAALFIAVLGASLFYFSNQPDRTAVKTISYANDIAPGKEGATLTLANGEKISINNTITGDIARQGGVKISKAADGSILYEIRESRSGQVEYNSLSTARGQRTRLRLPDGSLVFLNAGSSLRYPTSFTALKNRQVDLEGEAFFQIEKDEAHPFIVKTKGQHVTVLGTHFNIKAYKEEANVITTLLEGSVRVNFQAATWNDNGKVIYEDEIVLSPGQESLLQGESISIAKANLEENMAWKEGDFIFTEKGIESIMRDIARWYNIQIVYEGSIPTGTFSGNVSRSKNISQILRALESTKLVHFKVEGRKVYVSK</sequence>
<dbReference type="EMBL" id="SUKA01000001">
    <property type="protein sequence ID" value="TJY68663.1"/>
    <property type="molecule type" value="Genomic_DNA"/>
</dbReference>
<evidence type="ECO:0000259" key="3">
    <source>
        <dbReference type="Pfam" id="PF16344"/>
    </source>
</evidence>
<dbReference type="InterPro" id="IPR012373">
    <property type="entry name" value="Ferrdict_sens_TM"/>
</dbReference>
<comment type="caution">
    <text evidence="4">The sequence shown here is derived from an EMBL/GenBank/DDBJ whole genome shotgun (WGS) entry which is preliminary data.</text>
</comment>
<dbReference type="FunFam" id="2.60.120.1440:FF:000001">
    <property type="entry name" value="Putative anti-sigma factor"/>
    <property type="match status" value="1"/>
</dbReference>
<dbReference type="PIRSF" id="PIRSF018266">
    <property type="entry name" value="FecR"/>
    <property type="match status" value="1"/>
</dbReference>
<feature type="transmembrane region" description="Helical" evidence="1">
    <location>
        <begin position="69"/>
        <end position="87"/>
    </location>
</feature>
<protein>
    <submittedName>
        <fullName evidence="4">DUF4974 domain-containing protein</fullName>
    </submittedName>
</protein>
<keyword evidence="1" id="KW-1133">Transmembrane helix</keyword>
<organism evidence="4 5">
    <name type="scientific">Sphingobacterium alkalisoli</name>
    <dbReference type="NCBI Taxonomy" id="1874115"/>
    <lineage>
        <taxon>Bacteria</taxon>
        <taxon>Pseudomonadati</taxon>
        <taxon>Bacteroidota</taxon>
        <taxon>Sphingobacteriia</taxon>
        <taxon>Sphingobacteriales</taxon>
        <taxon>Sphingobacteriaceae</taxon>
        <taxon>Sphingobacterium</taxon>
    </lineage>
</organism>
<dbReference type="InterPro" id="IPR032508">
    <property type="entry name" value="FecR_C"/>
</dbReference>
<keyword evidence="1" id="KW-0812">Transmembrane</keyword>
<dbReference type="InterPro" id="IPR006860">
    <property type="entry name" value="FecR"/>
</dbReference>
<evidence type="ECO:0000313" key="4">
    <source>
        <dbReference type="EMBL" id="TJY68663.1"/>
    </source>
</evidence>
<dbReference type="GO" id="GO:0016989">
    <property type="term" value="F:sigma factor antagonist activity"/>
    <property type="evidence" value="ECO:0007669"/>
    <property type="project" value="TreeGrafter"/>
</dbReference>
<dbReference type="Gene3D" id="2.60.120.1440">
    <property type="match status" value="1"/>
</dbReference>
<evidence type="ECO:0000256" key="1">
    <source>
        <dbReference type="SAM" id="Phobius"/>
    </source>
</evidence>
<dbReference type="Pfam" id="PF16344">
    <property type="entry name" value="FecR_C"/>
    <property type="match status" value="1"/>
</dbReference>
<reference evidence="4 5" key="1">
    <citation type="submission" date="2019-04" db="EMBL/GenBank/DDBJ databases">
        <title>Sphingobacterium olei sp. nov., isolated from oil-contaminated soil.</title>
        <authorList>
            <person name="Liu B."/>
        </authorList>
    </citation>
    <scope>NUCLEOTIDE SEQUENCE [LARGE SCALE GENOMIC DNA]</scope>
    <source>
        <strain evidence="4 5">Y3L14</strain>
    </source>
</reference>
<feature type="domain" description="Protein FecR C-terminal" evidence="3">
    <location>
        <begin position="312"/>
        <end position="380"/>
    </location>
</feature>
<name>A0A4U0H9R7_9SPHI</name>
<evidence type="ECO:0000313" key="5">
    <source>
        <dbReference type="Proteomes" id="UP000309872"/>
    </source>
</evidence>
<dbReference type="AlphaFoldDB" id="A0A4U0H9R7"/>
<keyword evidence="5" id="KW-1185">Reference proteome</keyword>